<keyword evidence="3" id="KW-1185">Reference proteome</keyword>
<name>E3MKJ6_CAERE</name>
<dbReference type="HOGENOM" id="CLU_2981092_0_0_1"/>
<keyword evidence="1" id="KW-0812">Transmembrane</keyword>
<proteinExistence type="predicted"/>
<gene>
    <name evidence="2" type="ORF">CRE_27620</name>
</gene>
<organism evidence="3">
    <name type="scientific">Caenorhabditis remanei</name>
    <name type="common">Caenorhabditis vulgaris</name>
    <dbReference type="NCBI Taxonomy" id="31234"/>
    <lineage>
        <taxon>Eukaryota</taxon>
        <taxon>Metazoa</taxon>
        <taxon>Ecdysozoa</taxon>
        <taxon>Nematoda</taxon>
        <taxon>Chromadorea</taxon>
        <taxon>Rhabditida</taxon>
        <taxon>Rhabditina</taxon>
        <taxon>Rhabditomorpha</taxon>
        <taxon>Rhabditoidea</taxon>
        <taxon>Rhabditidae</taxon>
        <taxon>Peloderinae</taxon>
        <taxon>Caenorhabditis</taxon>
    </lineage>
</organism>
<dbReference type="EMBL" id="DS268452">
    <property type="protein sequence ID" value="EFP04106.1"/>
    <property type="molecule type" value="Genomic_DNA"/>
</dbReference>
<evidence type="ECO:0000313" key="2">
    <source>
        <dbReference type="EMBL" id="EFP04106.1"/>
    </source>
</evidence>
<evidence type="ECO:0000313" key="3">
    <source>
        <dbReference type="Proteomes" id="UP000008281"/>
    </source>
</evidence>
<keyword evidence="1" id="KW-0472">Membrane</keyword>
<evidence type="ECO:0000256" key="1">
    <source>
        <dbReference type="SAM" id="Phobius"/>
    </source>
</evidence>
<dbReference type="AlphaFoldDB" id="E3MKJ6"/>
<dbReference type="InParanoid" id="E3MKJ6"/>
<accession>E3MKJ6</accession>
<keyword evidence="1" id="KW-1133">Transmembrane helix</keyword>
<protein>
    <submittedName>
        <fullName evidence="2">Uncharacterized protein</fullName>
    </submittedName>
</protein>
<feature type="transmembrane region" description="Helical" evidence="1">
    <location>
        <begin position="6"/>
        <end position="24"/>
    </location>
</feature>
<dbReference type="Proteomes" id="UP000008281">
    <property type="component" value="Unassembled WGS sequence"/>
</dbReference>
<reference evidence="2" key="1">
    <citation type="submission" date="2007-07" db="EMBL/GenBank/DDBJ databases">
        <title>PCAP assembly of the Caenorhabditis remanei genome.</title>
        <authorList>
            <consortium name="The Caenorhabditis remanei Sequencing Consortium"/>
            <person name="Wilson R.K."/>
        </authorList>
    </citation>
    <scope>NUCLEOTIDE SEQUENCE [LARGE SCALE GENOMIC DNA]</scope>
    <source>
        <strain evidence="2">PB4641</strain>
    </source>
</reference>
<sequence length="58" mass="6611">MVPILEIIVSASALVAACVIWKIVSSYNKRKMKKIGKIPFDWDYGVVPWYLSEETPIL</sequence>